<proteinExistence type="predicted"/>
<name>A0A9W6JJP1_9HYPH</name>
<feature type="chain" id="PRO_5040954519" evidence="2">
    <location>
        <begin position="20"/>
        <end position="174"/>
    </location>
</feature>
<dbReference type="Proteomes" id="UP001143309">
    <property type="component" value="Unassembled WGS sequence"/>
</dbReference>
<organism evidence="3 4">
    <name type="scientific">Methylopila turkensis</name>
    <dbReference type="NCBI Taxonomy" id="1437816"/>
    <lineage>
        <taxon>Bacteria</taxon>
        <taxon>Pseudomonadati</taxon>
        <taxon>Pseudomonadota</taxon>
        <taxon>Alphaproteobacteria</taxon>
        <taxon>Hyphomicrobiales</taxon>
        <taxon>Methylopilaceae</taxon>
        <taxon>Methylopila</taxon>
    </lineage>
</organism>
<protein>
    <submittedName>
        <fullName evidence="3">Uncharacterized protein</fullName>
    </submittedName>
</protein>
<feature type="signal peptide" evidence="2">
    <location>
        <begin position="1"/>
        <end position="19"/>
    </location>
</feature>
<evidence type="ECO:0000256" key="2">
    <source>
        <dbReference type="SAM" id="SignalP"/>
    </source>
</evidence>
<reference evidence="3" key="1">
    <citation type="journal article" date="2014" name="Int. J. Syst. Evol. Microbiol.">
        <title>Complete genome sequence of Corynebacterium casei LMG S-19264T (=DSM 44701T), isolated from a smear-ripened cheese.</title>
        <authorList>
            <consortium name="US DOE Joint Genome Institute (JGI-PGF)"/>
            <person name="Walter F."/>
            <person name="Albersmeier A."/>
            <person name="Kalinowski J."/>
            <person name="Ruckert C."/>
        </authorList>
    </citation>
    <scope>NUCLEOTIDE SEQUENCE</scope>
    <source>
        <strain evidence="3">VKM B-2748</strain>
    </source>
</reference>
<evidence type="ECO:0000313" key="4">
    <source>
        <dbReference type="Proteomes" id="UP001143309"/>
    </source>
</evidence>
<dbReference type="RefSeq" id="WP_271198960.1">
    <property type="nucleotide sequence ID" value="NZ_BSFL01000001.1"/>
</dbReference>
<dbReference type="AlphaFoldDB" id="A0A9W6JJP1"/>
<sequence length="174" mass="18122">MKAAAALAMLAALSGQADAAGCTLGAATYRPAEGETGALRFAPISRASAESPFGFAMSLGSGAQYRFRLAAATGTGESYAELVLDPRRASKTPTTPGGRIGARSEAEAQDDDAPASPIHFFDERFRRAEPAGLDAPAPAAVFLPELQRAFAYWSGNPDPELTPTGGMWLRDCGR</sequence>
<keyword evidence="4" id="KW-1185">Reference proteome</keyword>
<dbReference type="EMBL" id="BSFL01000001">
    <property type="protein sequence ID" value="GLK78437.1"/>
    <property type="molecule type" value="Genomic_DNA"/>
</dbReference>
<comment type="caution">
    <text evidence="3">The sequence shown here is derived from an EMBL/GenBank/DDBJ whole genome shotgun (WGS) entry which is preliminary data.</text>
</comment>
<reference evidence="3" key="2">
    <citation type="submission" date="2023-01" db="EMBL/GenBank/DDBJ databases">
        <authorList>
            <person name="Sun Q."/>
            <person name="Evtushenko L."/>
        </authorList>
    </citation>
    <scope>NUCLEOTIDE SEQUENCE</scope>
    <source>
        <strain evidence="3">VKM B-2748</strain>
    </source>
</reference>
<evidence type="ECO:0000313" key="3">
    <source>
        <dbReference type="EMBL" id="GLK78437.1"/>
    </source>
</evidence>
<feature type="region of interest" description="Disordered" evidence="1">
    <location>
        <begin position="85"/>
        <end position="115"/>
    </location>
</feature>
<evidence type="ECO:0000256" key="1">
    <source>
        <dbReference type="SAM" id="MobiDB-lite"/>
    </source>
</evidence>
<keyword evidence="2" id="KW-0732">Signal</keyword>
<gene>
    <name evidence="3" type="ORF">GCM10008174_01780</name>
</gene>
<accession>A0A9W6JJP1</accession>